<dbReference type="PANTHER" id="PTHR45768:SF34">
    <property type="entry name" value="RING-H2 FINGER PROTEIN ATL64"/>
    <property type="match status" value="1"/>
</dbReference>
<dbReference type="Proteomes" id="UP000525078">
    <property type="component" value="Unassembled WGS sequence"/>
</dbReference>
<keyword evidence="9" id="KW-0833">Ubl conjugation pathway</keyword>
<evidence type="ECO:0000256" key="9">
    <source>
        <dbReference type="ARBA" id="ARBA00022786"/>
    </source>
</evidence>
<feature type="compositionally biased region" description="Basic and acidic residues" evidence="15">
    <location>
        <begin position="169"/>
        <end position="183"/>
    </location>
</feature>
<evidence type="ECO:0000256" key="4">
    <source>
        <dbReference type="ARBA" id="ARBA00012483"/>
    </source>
</evidence>
<evidence type="ECO:0000256" key="16">
    <source>
        <dbReference type="SAM" id="Phobius"/>
    </source>
</evidence>
<keyword evidence="11 16" id="KW-1133">Transmembrane helix</keyword>
<evidence type="ECO:0000256" key="5">
    <source>
        <dbReference type="ARBA" id="ARBA00022679"/>
    </source>
</evidence>
<dbReference type="PANTHER" id="PTHR45768">
    <property type="entry name" value="E3 UBIQUITIN-PROTEIN LIGASE RNF13-LIKE"/>
    <property type="match status" value="1"/>
</dbReference>
<evidence type="ECO:0000256" key="1">
    <source>
        <dbReference type="ARBA" id="ARBA00000900"/>
    </source>
</evidence>
<evidence type="ECO:0000256" key="11">
    <source>
        <dbReference type="ARBA" id="ARBA00022989"/>
    </source>
</evidence>
<name>A0A7J6E7M4_CANSA</name>
<keyword evidence="6 16" id="KW-0812">Transmembrane</keyword>
<organism evidence="18 20">
    <name type="scientific">Cannabis sativa</name>
    <name type="common">Hemp</name>
    <name type="synonym">Marijuana</name>
    <dbReference type="NCBI Taxonomy" id="3483"/>
    <lineage>
        <taxon>Eukaryota</taxon>
        <taxon>Viridiplantae</taxon>
        <taxon>Streptophyta</taxon>
        <taxon>Embryophyta</taxon>
        <taxon>Tracheophyta</taxon>
        <taxon>Spermatophyta</taxon>
        <taxon>Magnoliopsida</taxon>
        <taxon>eudicotyledons</taxon>
        <taxon>Gunneridae</taxon>
        <taxon>Pentapetalae</taxon>
        <taxon>rosids</taxon>
        <taxon>fabids</taxon>
        <taxon>Rosales</taxon>
        <taxon>Cannabaceae</taxon>
        <taxon>Cannabis</taxon>
    </lineage>
</organism>
<dbReference type="InterPro" id="IPR013083">
    <property type="entry name" value="Znf_RING/FYVE/PHD"/>
</dbReference>
<evidence type="ECO:0000256" key="7">
    <source>
        <dbReference type="ARBA" id="ARBA00022723"/>
    </source>
</evidence>
<comment type="pathway">
    <text evidence="3">Protein modification; protein ubiquitination.</text>
</comment>
<evidence type="ECO:0000259" key="17">
    <source>
        <dbReference type="PROSITE" id="PS50089"/>
    </source>
</evidence>
<evidence type="ECO:0000256" key="14">
    <source>
        <dbReference type="PROSITE-ProRule" id="PRU00175"/>
    </source>
</evidence>
<dbReference type="Proteomes" id="UP000583929">
    <property type="component" value="Unassembled WGS sequence"/>
</dbReference>
<feature type="domain" description="RING-type" evidence="17">
    <location>
        <begin position="126"/>
        <end position="168"/>
    </location>
</feature>
<evidence type="ECO:0000256" key="3">
    <source>
        <dbReference type="ARBA" id="ARBA00004906"/>
    </source>
</evidence>
<evidence type="ECO:0000313" key="20">
    <source>
        <dbReference type="Proteomes" id="UP000525078"/>
    </source>
</evidence>
<dbReference type="GO" id="GO:0061630">
    <property type="term" value="F:ubiquitin protein ligase activity"/>
    <property type="evidence" value="ECO:0007669"/>
    <property type="project" value="UniProtKB-EC"/>
</dbReference>
<dbReference type="SMART" id="SM00184">
    <property type="entry name" value="RING"/>
    <property type="match status" value="1"/>
</dbReference>
<evidence type="ECO:0000256" key="10">
    <source>
        <dbReference type="ARBA" id="ARBA00022833"/>
    </source>
</evidence>
<dbReference type="Pfam" id="PF13639">
    <property type="entry name" value="zf-RING_2"/>
    <property type="match status" value="1"/>
</dbReference>
<evidence type="ECO:0000256" key="12">
    <source>
        <dbReference type="ARBA" id="ARBA00023136"/>
    </source>
</evidence>
<dbReference type="AlphaFoldDB" id="A0A7J6E7M4"/>
<dbReference type="GO" id="GO:0008270">
    <property type="term" value="F:zinc ion binding"/>
    <property type="evidence" value="ECO:0007669"/>
    <property type="project" value="UniProtKB-KW"/>
</dbReference>
<keyword evidence="21" id="KW-1185">Reference proteome</keyword>
<dbReference type="SUPFAM" id="SSF57850">
    <property type="entry name" value="RING/U-box"/>
    <property type="match status" value="1"/>
</dbReference>
<accession>A0A7J6E7M4</accession>
<keyword evidence="12 16" id="KW-0472">Membrane</keyword>
<sequence length="259" mass="29225">MSSSGRVTPRILNDDDDHHRAWYRPHNNSYDFSSKIMLTAIISLSIVVIFVLFLHLYARYVLRRQAQRRRQALHHLGLSMTEARSAAEPQQPKTGLEPSVIASLPVFTFNNGSEQERSSLSNNNECAVCLSNLEEGEMARLLPNCNHTFHAECIDKWLSSQSTCPICRTEAEPRPRPEPEPRESVAAPPTAPPLERLGSMSSCINVEGTTSESAKISNNGSSSRFSFRRMLSRDRSSQRIQPNCVQEDHVILHDDLERQ</sequence>
<keyword evidence="5" id="KW-0808">Transferase</keyword>
<dbReference type="EC" id="2.3.2.27" evidence="4"/>
<evidence type="ECO:0000256" key="6">
    <source>
        <dbReference type="ARBA" id="ARBA00022692"/>
    </source>
</evidence>
<evidence type="ECO:0000256" key="2">
    <source>
        <dbReference type="ARBA" id="ARBA00004167"/>
    </source>
</evidence>
<keyword evidence="10" id="KW-0862">Zinc</keyword>
<comment type="similarity">
    <text evidence="13">Belongs to the RING-type zinc finger family. ATL subfamily.</text>
</comment>
<evidence type="ECO:0000313" key="18">
    <source>
        <dbReference type="EMBL" id="KAF4354352.1"/>
    </source>
</evidence>
<comment type="caution">
    <text evidence="18">The sequence shown here is derived from an EMBL/GenBank/DDBJ whole genome shotgun (WGS) entry which is preliminary data.</text>
</comment>
<evidence type="ECO:0000256" key="13">
    <source>
        <dbReference type="ARBA" id="ARBA00024209"/>
    </source>
</evidence>
<reference evidence="20 21" key="1">
    <citation type="journal article" date="2020" name="bioRxiv">
        <title>Sequence and annotation of 42 cannabis genomes reveals extensive copy number variation in cannabinoid synthesis and pathogen resistance genes.</title>
        <authorList>
            <person name="Mckernan K.J."/>
            <person name="Helbert Y."/>
            <person name="Kane L.T."/>
            <person name="Ebling H."/>
            <person name="Zhang L."/>
            <person name="Liu B."/>
            <person name="Eaton Z."/>
            <person name="Mclaughlin S."/>
            <person name="Kingan S."/>
            <person name="Baybayan P."/>
            <person name="Concepcion G."/>
            <person name="Jordan M."/>
            <person name="Riva A."/>
            <person name="Barbazuk W."/>
            <person name="Harkins T."/>
        </authorList>
    </citation>
    <scope>NUCLEOTIDE SEQUENCE [LARGE SCALE GENOMIC DNA]</scope>
    <source>
        <strain evidence="20 21">cv. Jamaican Lion 4</strain>
        <strain evidence="19">Father</strain>
        <strain evidence="18">Mother</strain>
        <tissue evidence="18">Leaf</tissue>
    </source>
</reference>
<comment type="catalytic activity">
    <reaction evidence="1">
        <text>S-ubiquitinyl-[E2 ubiquitin-conjugating enzyme]-L-cysteine + [acceptor protein]-L-lysine = [E2 ubiquitin-conjugating enzyme]-L-cysteine + N(6)-ubiquitinyl-[acceptor protein]-L-lysine.</text>
        <dbReference type="EC" id="2.3.2.27"/>
    </reaction>
</comment>
<dbReference type="PROSITE" id="PS50089">
    <property type="entry name" value="ZF_RING_2"/>
    <property type="match status" value="1"/>
</dbReference>
<comment type="subcellular location">
    <subcellularLocation>
        <location evidence="2">Membrane</location>
        <topology evidence="2">Single-pass membrane protein</topology>
    </subcellularLocation>
</comment>
<protein>
    <recommendedName>
        <fullName evidence="4">RING-type E3 ubiquitin transferase</fullName>
        <ecNumber evidence="4">2.3.2.27</ecNumber>
    </recommendedName>
</protein>
<dbReference type="InterPro" id="IPR001841">
    <property type="entry name" value="Znf_RING"/>
</dbReference>
<dbReference type="EMBL" id="JAATIP010000282">
    <property type="protein sequence ID" value="KAF4354352.1"/>
    <property type="molecule type" value="Genomic_DNA"/>
</dbReference>
<keyword evidence="7" id="KW-0479">Metal-binding</keyword>
<evidence type="ECO:0000313" key="19">
    <source>
        <dbReference type="EMBL" id="KAF4386523.1"/>
    </source>
</evidence>
<feature type="transmembrane region" description="Helical" evidence="16">
    <location>
        <begin position="36"/>
        <end position="62"/>
    </location>
</feature>
<evidence type="ECO:0000313" key="21">
    <source>
        <dbReference type="Proteomes" id="UP000583929"/>
    </source>
</evidence>
<dbReference type="EMBL" id="JAATIQ010000081">
    <property type="protein sequence ID" value="KAF4386523.1"/>
    <property type="molecule type" value="Genomic_DNA"/>
</dbReference>
<evidence type="ECO:0000256" key="15">
    <source>
        <dbReference type="SAM" id="MobiDB-lite"/>
    </source>
</evidence>
<dbReference type="CDD" id="cd16461">
    <property type="entry name" value="RING-H2_EL5-like"/>
    <property type="match status" value="1"/>
</dbReference>
<evidence type="ECO:0000256" key="8">
    <source>
        <dbReference type="ARBA" id="ARBA00022771"/>
    </source>
</evidence>
<keyword evidence="8 14" id="KW-0863">Zinc-finger</keyword>
<feature type="region of interest" description="Disordered" evidence="15">
    <location>
        <begin position="169"/>
        <end position="198"/>
    </location>
</feature>
<gene>
    <name evidence="18" type="ORF">F8388_023014</name>
    <name evidence="19" type="ORF">G4B88_006779</name>
</gene>
<proteinExistence type="inferred from homology"/>
<dbReference type="FunFam" id="3.30.40.10:FF:000187">
    <property type="entry name" value="E3 ubiquitin-protein ligase ATL6"/>
    <property type="match status" value="1"/>
</dbReference>
<dbReference type="GO" id="GO:0016020">
    <property type="term" value="C:membrane"/>
    <property type="evidence" value="ECO:0007669"/>
    <property type="project" value="UniProtKB-SubCell"/>
</dbReference>
<dbReference type="Gene3D" id="3.30.40.10">
    <property type="entry name" value="Zinc/RING finger domain, C3HC4 (zinc finger)"/>
    <property type="match status" value="1"/>
</dbReference>